<feature type="transmembrane region" description="Helical" evidence="1">
    <location>
        <begin position="426"/>
        <end position="453"/>
    </location>
</feature>
<feature type="transmembrane region" description="Helical" evidence="1">
    <location>
        <begin position="396"/>
        <end position="420"/>
    </location>
</feature>
<dbReference type="STRING" id="1121298.SAMN05444401_3164"/>
<gene>
    <name evidence="2" type="ORF">SAMN05444401_3164</name>
</gene>
<dbReference type="OrthoDB" id="816862at2"/>
<feature type="transmembrane region" description="Helical" evidence="1">
    <location>
        <begin position="208"/>
        <end position="227"/>
    </location>
</feature>
<dbReference type="AlphaFoldDB" id="A0A1M6JN40"/>
<keyword evidence="1" id="KW-1133">Transmembrane helix</keyword>
<feature type="transmembrane region" description="Helical" evidence="1">
    <location>
        <begin position="355"/>
        <end position="376"/>
    </location>
</feature>
<reference evidence="2 3" key="1">
    <citation type="submission" date="2016-11" db="EMBL/GenBank/DDBJ databases">
        <authorList>
            <person name="Jaros S."/>
            <person name="Januszkiewicz K."/>
            <person name="Wedrychowicz H."/>
        </authorList>
    </citation>
    <scope>NUCLEOTIDE SEQUENCE [LARGE SCALE GENOMIC DNA]</scope>
    <source>
        <strain evidence="2 3">DSM 21864</strain>
    </source>
</reference>
<dbReference type="RefSeq" id="WP_073008785.1">
    <property type="nucleotide sequence ID" value="NZ_FQZO01000005.1"/>
</dbReference>
<feature type="transmembrane region" description="Helical" evidence="1">
    <location>
        <begin position="177"/>
        <end position="196"/>
    </location>
</feature>
<dbReference type="InterPro" id="IPR031584">
    <property type="entry name" value="Put_ABC_export"/>
</dbReference>
<keyword evidence="3" id="KW-1185">Reference proteome</keyword>
<feature type="transmembrane region" description="Helical" evidence="1">
    <location>
        <begin position="26"/>
        <end position="45"/>
    </location>
</feature>
<dbReference type="EMBL" id="FQZO01000005">
    <property type="protein sequence ID" value="SHJ48141.1"/>
    <property type="molecule type" value="Genomic_DNA"/>
</dbReference>
<name>A0A1M6JN40_9CLOT</name>
<protein>
    <submittedName>
        <fullName evidence="2">Putative ABC exporter</fullName>
    </submittedName>
</protein>
<feature type="transmembrane region" description="Helical" evidence="1">
    <location>
        <begin position="140"/>
        <end position="165"/>
    </location>
</feature>
<sequence>MKPLFFILKRSVINYFKDIKNKPSRLIPYILTAVFMIFLILSSIFGKGEGKYKSPEILMAIVTAVLLIWFFSQAKSHVNTQSSAFRMSDVNFLFTSPISPADILIYGFIKQIYSTLIFSFFLLFQIPNLTLNFRLVRFGAFYFLLVFFLFALSMSILSMIIYSYASRSSKNKSIVNGLLNASAICLVGFVGYELLLGRSNLWKTAIEIFNLNLWNYVPIIGWVRILISKITTSLDSFFVLYLILMLTTMFLLILLLYKMNLDYYEDVLASSEKNENIAMVKRGNKNGVSQVDRSKFGKIRVRKASIEYKGSGAKAIFYRHLLEYRKTGFHLINLYTILIVVSAIIFSIVSPIKNLMFLTYGLAYFMVTSLFAGKWFQELGNPYIYLIPDTSAKKVFYSTLANLIKTLSDAILVFVTAGILCKADVITILLSIITYVSFGAIFNYASVLSVRLFGKIASDALKGMLMFFSVFATIVPGIIINLVLVLTLNKIFGIYTEYIGWILTNVILSLIFIQLGKGIFDNIELI</sequence>
<feature type="transmembrane region" description="Helical" evidence="1">
    <location>
        <begin position="329"/>
        <end position="349"/>
    </location>
</feature>
<dbReference type="Pfam" id="PF16962">
    <property type="entry name" value="ABC_export"/>
    <property type="match status" value="1"/>
</dbReference>
<organism evidence="2 3">
    <name type="scientific">Clostridium amylolyticum</name>
    <dbReference type="NCBI Taxonomy" id="1121298"/>
    <lineage>
        <taxon>Bacteria</taxon>
        <taxon>Bacillati</taxon>
        <taxon>Bacillota</taxon>
        <taxon>Clostridia</taxon>
        <taxon>Eubacteriales</taxon>
        <taxon>Clostridiaceae</taxon>
        <taxon>Clostridium</taxon>
    </lineage>
</organism>
<accession>A0A1M6JN40</accession>
<dbReference type="Proteomes" id="UP000184080">
    <property type="component" value="Unassembled WGS sequence"/>
</dbReference>
<feature type="transmembrane region" description="Helical" evidence="1">
    <location>
        <begin position="57"/>
        <end position="78"/>
    </location>
</feature>
<feature type="transmembrane region" description="Helical" evidence="1">
    <location>
        <begin position="498"/>
        <end position="520"/>
    </location>
</feature>
<keyword evidence="1" id="KW-0472">Membrane</keyword>
<feature type="transmembrane region" description="Helical" evidence="1">
    <location>
        <begin position="465"/>
        <end position="486"/>
    </location>
</feature>
<evidence type="ECO:0000256" key="1">
    <source>
        <dbReference type="SAM" id="Phobius"/>
    </source>
</evidence>
<proteinExistence type="predicted"/>
<feature type="transmembrane region" description="Helical" evidence="1">
    <location>
        <begin position="239"/>
        <end position="257"/>
    </location>
</feature>
<evidence type="ECO:0000313" key="2">
    <source>
        <dbReference type="EMBL" id="SHJ48141.1"/>
    </source>
</evidence>
<evidence type="ECO:0000313" key="3">
    <source>
        <dbReference type="Proteomes" id="UP000184080"/>
    </source>
</evidence>
<keyword evidence="1" id="KW-0812">Transmembrane</keyword>